<evidence type="ECO:0000313" key="7">
    <source>
        <dbReference type="Proteomes" id="UP000466187"/>
    </source>
</evidence>
<evidence type="ECO:0000259" key="4">
    <source>
        <dbReference type="PROSITE" id="PS50042"/>
    </source>
</evidence>
<dbReference type="GO" id="GO:0003700">
    <property type="term" value="F:DNA-binding transcription factor activity"/>
    <property type="evidence" value="ECO:0007669"/>
    <property type="project" value="TreeGrafter"/>
</dbReference>
<dbReference type="SMART" id="SM00100">
    <property type="entry name" value="cNMP"/>
    <property type="match status" value="1"/>
</dbReference>
<dbReference type="InterPro" id="IPR036388">
    <property type="entry name" value="WH-like_DNA-bd_sf"/>
</dbReference>
<protein>
    <submittedName>
        <fullName evidence="6">Transcriptional regulator</fullName>
    </submittedName>
</protein>
<dbReference type="SUPFAM" id="SSF46785">
    <property type="entry name" value="Winged helix' DNA-binding domain"/>
    <property type="match status" value="1"/>
</dbReference>
<feature type="domain" description="Cyclic nucleotide-binding" evidence="4">
    <location>
        <begin position="38"/>
        <end position="157"/>
    </location>
</feature>
<evidence type="ECO:0000256" key="3">
    <source>
        <dbReference type="ARBA" id="ARBA00023163"/>
    </source>
</evidence>
<dbReference type="InterPro" id="IPR018490">
    <property type="entry name" value="cNMP-bd_dom_sf"/>
</dbReference>
<dbReference type="Pfam" id="PF00027">
    <property type="entry name" value="cNMP_binding"/>
    <property type="match status" value="1"/>
</dbReference>
<dbReference type="PROSITE" id="PS51063">
    <property type="entry name" value="HTH_CRP_2"/>
    <property type="match status" value="1"/>
</dbReference>
<name>A0A7I7WQH9_MYCGU</name>
<dbReference type="GO" id="GO:0003677">
    <property type="term" value="F:DNA binding"/>
    <property type="evidence" value="ECO:0007669"/>
    <property type="project" value="UniProtKB-KW"/>
</dbReference>
<evidence type="ECO:0000256" key="2">
    <source>
        <dbReference type="ARBA" id="ARBA00023125"/>
    </source>
</evidence>
<dbReference type="InterPro" id="IPR012318">
    <property type="entry name" value="HTH_CRP"/>
</dbReference>
<dbReference type="SMART" id="SM00419">
    <property type="entry name" value="HTH_CRP"/>
    <property type="match status" value="1"/>
</dbReference>
<evidence type="ECO:0000256" key="1">
    <source>
        <dbReference type="ARBA" id="ARBA00023015"/>
    </source>
</evidence>
<dbReference type="Gene3D" id="1.10.10.10">
    <property type="entry name" value="Winged helix-like DNA-binding domain superfamily/Winged helix DNA-binding domain"/>
    <property type="match status" value="1"/>
</dbReference>
<keyword evidence="3" id="KW-0804">Transcription</keyword>
<dbReference type="SUPFAM" id="SSF51206">
    <property type="entry name" value="cAMP-binding domain-like"/>
    <property type="match status" value="1"/>
</dbReference>
<keyword evidence="2" id="KW-0238">DNA-binding</keyword>
<gene>
    <name evidence="6" type="ORF">MGAD_30780</name>
</gene>
<dbReference type="InterPro" id="IPR036390">
    <property type="entry name" value="WH_DNA-bd_sf"/>
</dbReference>
<dbReference type="Gene3D" id="2.60.120.10">
    <property type="entry name" value="Jelly Rolls"/>
    <property type="match status" value="1"/>
</dbReference>
<dbReference type="Pfam" id="PF13545">
    <property type="entry name" value="HTH_Crp_2"/>
    <property type="match status" value="1"/>
</dbReference>
<proteinExistence type="predicted"/>
<dbReference type="PANTHER" id="PTHR24567">
    <property type="entry name" value="CRP FAMILY TRANSCRIPTIONAL REGULATORY PROTEIN"/>
    <property type="match status" value="1"/>
</dbReference>
<evidence type="ECO:0000259" key="5">
    <source>
        <dbReference type="PROSITE" id="PS51063"/>
    </source>
</evidence>
<feature type="domain" description="HTH crp-type" evidence="5">
    <location>
        <begin position="171"/>
        <end position="234"/>
    </location>
</feature>
<dbReference type="EMBL" id="AP022608">
    <property type="protein sequence ID" value="BBZ18743.1"/>
    <property type="molecule type" value="Genomic_DNA"/>
</dbReference>
<dbReference type="PROSITE" id="PS50042">
    <property type="entry name" value="CNMP_BINDING_3"/>
    <property type="match status" value="1"/>
</dbReference>
<dbReference type="GO" id="GO:0005829">
    <property type="term" value="C:cytosol"/>
    <property type="evidence" value="ECO:0007669"/>
    <property type="project" value="TreeGrafter"/>
</dbReference>
<sequence length="241" mass="25736">MPEHPIRHAIRALAGGESPEDAQIRHAAWVARCVGRGAAAPLSPGDVTALAGTLVSREFSTGTVLFAAGQAPTGVWIVRQGQIELAVGSGRRRVVVDIMRAGDVDGDIALLLEMPNAYTARALHDSTCLCLDRNAFETLVATHPNIARRWLSSVAQRVSAGQGRLVAMLGRPLPAQVAQLLLDESVDGSVQLAQRTLAAMLGVQRPSLNKILKELERDQLIAIHYAGIDILDVDRLRAKAA</sequence>
<keyword evidence="1" id="KW-0805">Transcription regulation</keyword>
<dbReference type="KEGG" id="mgad:MGAD_30780"/>
<dbReference type="InterPro" id="IPR014710">
    <property type="entry name" value="RmlC-like_jellyroll"/>
</dbReference>
<reference evidence="6 7" key="1">
    <citation type="journal article" date="2019" name="Emerg. Microbes Infect.">
        <title>Comprehensive subspecies identification of 175 nontuberculous mycobacteria species based on 7547 genomic profiles.</title>
        <authorList>
            <person name="Matsumoto Y."/>
            <person name="Kinjo T."/>
            <person name="Motooka D."/>
            <person name="Nabeya D."/>
            <person name="Jung N."/>
            <person name="Uechi K."/>
            <person name="Horii T."/>
            <person name="Iida T."/>
            <person name="Fujita J."/>
            <person name="Nakamura S."/>
        </authorList>
    </citation>
    <scope>NUCLEOTIDE SEQUENCE [LARGE SCALE GENOMIC DNA]</scope>
    <source>
        <strain evidence="6 7">JCM 12688</strain>
    </source>
</reference>
<dbReference type="InterPro" id="IPR050397">
    <property type="entry name" value="Env_Response_Regulators"/>
</dbReference>
<dbReference type="PANTHER" id="PTHR24567:SF74">
    <property type="entry name" value="HTH-TYPE TRANSCRIPTIONAL REGULATOR ARCR"/>
    <property type="match status" value="1"/>
</dbReference>
<dbReference type="AlphaFoldDB" id="A0A7I7WQH9"/>
<dbReference type="CDD" id="cd00038">
    <property type="entry name" value="CAP_ED"/>
    <property type="match status" value="1"/>
</dbReference>
<dbReference type="RefSeq" id="WP_163687223.1">
    <property type="nucleotide sequence ID" value="NZ_AP022608.1"/>
</dbReference>
<dbReference type="InterPro" id="IPR000595">
    <property type="entry name" value="cNMP-bd_dom"/>
</dbReference>
<organism evidence="6 7">
    <name type="scientific">Mycolicibacterium gadium</name>
    <name type="common">Mycobacterium gadium</name>
    <dbReference type="NCBI Taxonomy" id="1794"/>
    <lineage>
        <taxon>Bacteria</taxon>
        <taxon>Bacillati</taxon>
        <taxon>Actinomycetota</taxon>
        <taxon>Actinomycetes</taxon>
        <taxon>Mycobacteriales</taxon>
        <taxon>Mycobacteriaceae</taxon>
        <taxon>Mycolicibacterium</taxon>
    </lineage>
</organism>
<accession>A0A7I7WQH9</accession>
<evidence type="ECO:0000313" key="6">
    <source>
        <dbReference type="EMBL" id="BBZ18743.1"/>
    </source>
</evidence>
<dbReference type="Proteomes" id="UP000466187">
    <property type="component" value="Chromosome"/>
</dbReference>